<dbReference type="InterPro" id="IPR047804">
    <property type="entry name" value="C69_dipept_A-like"/>
</dbReference>
<dbReference type="PANTHER" id="PTHR12994:SF17">
    <property type="entry name" value="LD30995P"/>
    <property type="match status" value="1"/>
</dbReference>
<evidence type="ECO:0000313" key="8">
    <source>
        <dbReference type="Proteomes" id="UP000710815"/>
    </source>
</evidence>
<keyword evidence="3 6" id="KW-0645">Protease</keyword>
<organism evidence="7 8">
    <name type="scientific">Bifidobacterium amazonense</name>
    <dbReference type="NCBI Taxonomy" id="2809027"/>
    <lineage>
        <taxon>Bacteria</taxon>
        <taxon>Bacillati</taxon>
        <taxon>Actinomycetota</taxon>
        <taxon>Actinomycetes</taxon>
        <taxon>Bifidobacteriales</taxon>
        <taxon>Bifidobacteriaceae</taxon>
        <taxon>Bifidobacterium</taxon>
    </lineage>
</organism>
<dbReference type="GO" id="GO:0016805">
    <property type="term" value="F:dipeptidase activity"/>
    <property type="evidence" value="ECO:0007669"/>
    <property type="project" value="UniProtKB-KW"/>
</dbReference>
<evidence type="ECO:0000256" key="3">
    <source>
        <dbReference type="ARBA" id="ARBA00022670"/>
    </source>
</evidence>
<dbReference type="PANTHER" id="PTHR12994">
    <property type="entry name" value="SECERNIN"/>
    <property type="match status" value="1"/>
</dbReference>
<name>A0ABS9VVH1_9BIFI</name>
<reference evidence="7 8" key="1">
    <citation type="journal article" date="2021" name="Environ. Microbiol.">
        <title>Genetic insights into the dark matter of the mammalian gut microbiota through targeted genome reconstruction.</title>
        <authorList>
            <person name="Lugli G.A."/>
            <person name="Alessandri G."/>
            <person name="Milani C."/>
            <person name="Viappiani A."/>
            <person name="Fontana F."/>
            <person name="Tarracchini C."/>
            <person name="Mancabelli L."/>
            <person name="Argentini C."/>
            <person name="Ruiz L."/>
            <person name="Margolles A."/>
            <person name="van Sinderen D."/>
            <person name="Turroni F."/>
            <person name="Ventura M."/>
        </authorList>
    </citation>
    <scope>NUCLEOTIDE SEQUENCE [LARGE SCALE GENOMIC DNA]</scope>
    <source>
        <strain evidence="7 8">MA1</strain>
    </source>
</reference>
<keyword evidence="5 6" id="KW-0224">Dipeptidase</keyword>
<protein>
    <recommendedName>
        <fullName evidence="6">Dipeptidase</fullName>
        <ecNumber evidence="6">3.4.-.-</ecNumber>
    </recommendedName>
</protein>
<evidence type="ECO:0000313" key="7">
    <source>
        <dbReference type="EMBL" id="MCH9276062.1"/>
    </source>
</evidence>
<evidence type="ECO:0000256" key="1">
    <source>
        <dbReference type="ARBA" id="ARBA00001670"/>
    </source>
</evidence>
<gene>
    <name evidence="7" type="ORF">JS533_007220</name>
</gene>
<sequence>MACTTILVGKDASYDGSTIIARNEDSSNGEFCPKRFVVVKPEEQPKHYRSVISHVEVDLSDEEPMQYTAVPNADLKDGIWGEAGVNEANVAMSATETLTTNERVLGADPFVVRKPARGREGEPGYEPEVPGGIGEEDFVTLVLPYIKTAREGVERLGALLERYGTYEMNGTAFSDADEIWWMETVGGHHWIAKRVPDEAYVTMPNQLGIDEFDLDDALGEQENHMCSADLAEFISDNHLDLSVESTTPFNPRDAFGSHSDQDHVYNTPRAWAMQRFLNPYDEVWDGPDADHKPESNDIPWARQPERKVTIEDIKWVLSNHYQGTPYDPYGKLGDEHTKHMYRPIGINRQSQLSVMQIRPYRPQADRAIQWIAYGSNPFNTLVPFYPNVDETPKYLEDTTTRVTTENFYWANRVIAALCDSAFADTSNAVDRYQQKTGAFGHRLVADTDAAINAIDGVWPESEEDVAADEAENVAADAVDEIDFDDFDGDDNDERDVQPMDPDEIIEATRNAAVRETLAAANRRMADMLKDETDQLLDSVLYTVSMKMRNGFHLSDF</sequence>
<evidence type="ECO:0000256" key="6">
    <source>
        <dbReference type="RuleBase" id="RU364089"/>
    </source>
</evidence>
<comment type="catalytic activity">
    <reaction evidence="1">
        <text>an L-aminoacyl-L-amino acid + H2O = 2 an L-alpha-amino acid</text>
        <dbReference type="Rhea" id="RHEA:48940"/>
        <dbReference type="ChEBI" id="CHEBI:15377"/>
        <dbReference type="ChEBI" id="CHEBI:59869"/>
        <dbReference type="ChEBI" id="CHEBI:77460"/>
        <dbReference type="EC" id="3.4.13.19"/>
    </reaction>
</comment>
<reference evidence="7 8" key="2">
    <citation type="journal article" date="2021" name="Syst. Appl. Microbiol.">
        <title>Phylogenetic classification of ten novel species belonging to the genus Bifidobacterium comprising B. phasiani sp. nov., B. pongonis sp. nov., B. saguinibicoloris sp. nov., B. colobi sp. nov., B. simiiventris sp. nov., B. santillanense sp. nov., B. miconis sp. nov., B. amazonense sp. nov., B. pluvialisilvae sp. nov., and B. miconisargentati sp. nov.</title>
        <authorList>
            <person name="Lugli G.A."/>
            <person name="Calvete-Torre I."/>
            <person name="Alessandri G."/>
            <person name="Milani C."/>
            <person name="Turroni F."/>
            <person name="Laiolo P."/>
            <person name="Ossiprandi M.C."/>
            <person name="Margolles A."/>
            <person name="Ruiz L."/>
            <person name="Ventura M."/>
        </authorList>
    </citation>
    <scope>NUCLEOTIDE SEQUENCE [LARGE SCALE GENOMIC DNA]</scope>
    <source>
        <strain evidence="7 8">MA1</strain>
    </source>
</reference>
<accession>A0ABS9VVH1</accession>
<dbReference type="EMBL" id="JAFEJT020000025">
    <property type="protein sequence ID" value="MCH9276062.1"/>
    <property type="molecule type" value="Genomic_DNA"/>
</dbReference>
<dbReference type="Gene3D" id="3.60.60.10">
    <property type="entry name" value="Penicillin V Acylase, Chain A"/>
    <property type="match status" value="1"/>
</dbReference>
<dbReference type="Proteomes" id="UP000710815">
    <property type="component" value="Unassembled WGS sequence"/>
</dbReference>
<proteinExistence type="inferred from homology"/>
<keyword evidence="4 6" id="KW-0378">Hydrolase</keyword>
<dbReference type="Pfam" id="PF03577">
    <property type="entry name" value="Peptidase_C69"/>
    <property type="match status" value="1"/>
</dbReference>
<dbReference type="EC" id="3.4.-.-" evidence="6"/>
<evidence type="ECO:0000256" key="5">
    <source>
        <dbReference type="ARBA" id="ARBA00022997"/>
    </source>
</evidence>
<dbReference type="RefSeq" id="WP_241513764.1">
    <property type="nucleotide sequence ID" value="NZ_JAFEJT020000025.1"/>
</dbReference>
<evidence type="ECO:0000256" key="2">
    <source>
        <dbReference type="ARBA" id="ARBA00007225"/>
    </source>
</evidence>
<keyword evidence="8" id="KW-1185">Reference proteome</keyword>
<dbReference type="InterPro" id="IPR005322">
    <property type="entry name" value="Peptidase_C69"/>
</dbReference>
<comment type="caution">
    <text evidence="7">The sequence shown here is derived from an EMBL/GenBank/DDBJ whole genome shotgun (WGS) entry which is preliminary data.</text>
</comment>
<comment type="similarity">
    <text evidence="2 6">Belongs to the peptidase C69 family.</text>
</comment>
<dbReference type="NCBIfam" id="NF033678">
    <property type="entry name" value="C69_fam_dipept"/>
    <property type="match status" value="1"/>
</dbReference>
<evidence type="ECO:0000256" key="4">
    <source>
        <dbReference type="ARBA" id="ARBA00022801"/>
    </source>
</evidence>